<evidence type="ECO:0008006" key="3">
    <source>
        <dbReference type="Google" id="ProtNLM"/>
    </source>
</evidence>
<keyword evidence="2" id="KW-1185">Reference proteome</keyword>
<dbReference type="RefSeq" id="WP_377561637.1">
    <property type="nucleotide sequence ID" value="NZ_JBHTJZ010000004.1"/>
</dbReference>
<comment type="caution">
    <text evidence="1">The sequence shown here is derived from an EMBL/GenBank/DDBJ whole genome shotgun (WGS) entry which is preliminary data.</text>
</comment>
<accession>A0ABW3HKI0</accession>
<evidence type="ECO:0000313" key="1">
    <source>
        <dbReference type="EMBL" id="MFD0958008.1"/>
    </source>
</evidence>
<organism evidence="1 2">
    <name type="scientific">Paenibacillus chungangensis</name>
    <dbReference type="NCBI Taxonomy" id="696535"/>
    <lineage>
        <taxon>Bacteria</taxon>
        <taxon>Bacillati</taxon>
        <taxon>Bacillota</taxon>
        <taxon>Bacilli</taxon>
        <taxon>Bacillales</taxon>
        <taxon>Paenibacillaceae</taxon>
        <taxon>Paenibacillus</taxon>
    </lineage>
</organism>
<gene>
    <name evidence="1" type="ORF">ACFQ2I_01255</name>
</gene>
<proteinExistence type="predicted"/>
<dbReference type="EMBL" id="JBHTJZ010000004">
    <property type="protein sequence ID" value="MFD0958008.1"/>
    <property type="molecule type" value="Genomic_DNA"/>
</dbReference>
<reference evidence="2" key="1">
    <citation type="journal article" date="2019" name="Int. J. Syst. Evol. Microbiol.">
        <title>The Global Catalogue of Microorganisms (GCM) 10K type strain sequencing project: providing services to taxonomists for standard genome sequencing and annotation.</title>
        <authorList>
            <consortium name="The Broad Institute Genomics Platform"/>
            <consortium name="The Broad Institute Genome Sequencing Center for Infectious Disease"/>
            <person name="Wu L."/>
            <person name="Ma J."/>
        </authorList>
    </citation>
    <scope>NUCLEOTIDE SEQUENCE [LARGE SCALE GENOMIC DNA]</scope>
    <source>
        <strain evidence="2">CCUG 59129</strain>
    </source>
</reference>
<sequence length="289" mass="32376">MMERNQLNLYQHLKSVAIMLQPDEKGEDFLPGSQQLIDWLARYDNWFKESVGINDGERPYTLYNREVSLFGVDLLSVPDKLKGLAAASIEKGYAISFTVDIVDLYRQFDVVQSLCGASLLSSLGIIIDNIDLLAEHTAVADFMEKIVHLRLPVGLIGPVSLLRKHHILSLDAMNATDITIYPSMSATSPETSSMPNHPVNKCANRIQLYIDNDGHMYPCLGMLGLKDYAMGHIDQEISETALSGGHYKLNLPQLMNKGPDLTTATKPRQRMTTLPWICEQHRAELLEHV</sequence>
<name>A0ABW3HKI0_9BACL</name>
<evidence type="ECO:0000313" key="2">
    <source>
        <dbReference type="Proteomes" id="UP001596989"/>
    </source>
</evidence>
<protein>
    <recommendedName>
        <fullName evidence="3">4Fe4S-binding SPASM domain-containing protein</fullName>
    </recommendedName>
</protein>
<dbReference type="Proteomes" id="UP001596989">
    <property type="component" value="Unassembled WGS sequence"/>
</dbReference>